<evidence type="ECO:0000256" key="2">
    <source>
        <dbReference type="SAM" id="SignalP"/>
    </source>
</evidence>
<protein>
    <submittedName>
        <fullName evidence="3">Uncharacterized protein</fullName>
    </submittedName>
</protein>
<evidence type="ECO:0000256" key="1">
    <source>
        <dbReference type="SAM" id="Phobius"/>
    </source>
</evidence>
<feature type="transmembrane region" description="Helical" evidence="1">
    <location>
        <begin position="500"/>
        <end position="520"/>
    </location>
</feature>
<keyword evidence="1" id="KW-0812">Transmembrane</keyword>
<organism evidence="3 4">
    <name type="scientific">Zosterops borbonicus</name>
    <dbReference type="NCBI Taxonomy" id="364589"/>
    <lineage>
        <taxon>Eukaryota</taxon>
        <taxon>Metazoa</taxon>
        <taxon>Chordata</taxon>
        <taxon>Craniata</taxon>
        <taxon>Vertebrata</taxon>
        <taxon>Euteleostomi</taxon>
        <taxon>Archelosauria</taxon>
        <taxon>Archosauria</taxon>
        <taxon>Dinosauria</taxon>
        <taxon>Saurischia</taxon>
        <taxon>Theropoda</taxon>
        <taxon>Coelurosauria</taxon>
        <taxon>Aves</taxon>
        <taxon>Neognathae</taxon>
        <taxon>Neoaves</taxon>
        <taxon>Telluraves</taxon>
        <taxon>Australaves</taxon>
        <taxon>Passeriformes</taxon>
        <taxon>Sylvioidea</taxon>
        <taxon>Zosteropidae</taxon>
        <taxon>Zosterops</taxon>
    </lineage>
</organism>
<keyword evidence="1" id="KW-1133">Transmembrane helix</keyword>
<evidence type="ECO:0000313" key="4">
    <source>
        <dbReference type="Proteomes" id="UP000796761"/>
    </source>
</evidence>
<comment type="caution">
    <text evidence="3">The sequence shown here is derived from an EMBL/GenBank/DDBJ whole genome shotgun (WGS) entry which is preliminary data.</text>
</comment>
<feature type="signal peptide" evidence="2">
    <location>
        <begin position="1"/>
        <end position="21"/>
    </location>
</feature>
<dbReference type="AlphaFoldDB" id="A0A8K1LG29"/>
<dbReference type="EMBL" id="SWJQ01000573">
    <property type="protein sequence ID" value="TRZ12665.1"/>
    <property type="molecule type" value="Genomic_DNA"/>
</dbReference>
<gene>
    <name evidence="3" type="ORF">HGM15179_014424</name>
</gene>
<feature type="transmembrane region" description="Helical" evidence="1">
    <location>
        <begin position="527"/>
        <end position="551"/>
    </location>
</feature>
<accession>A0A8K1LG29</accession>
<keyword evidence="1" id="KW-0472">Membrane</keyword>
<reference evidence="3" key="1">
    <citation type="submission" date="2019-04" db="EMBL/GenBank/DDBJ databases">
        <title>Genome assembly of Zosterops borbonicus 15179.</title>
        <authorList>
            <person name="Leroy T."/>
            <person name="Anselmetti Y."/>
            <person name="Tilak M.-K."/>
            <person name="Nabholz B."/>
        </authorList>
    </citation>
    <scope>NUCLEOTIDE SEQUENCE</scope>
    <source>
        <strain evidence="3">HGM_15179</strain>
        <tissue evidence="3">Muscle</tissue>
    </source>
</reference>
<sequence>MEWEVLAVGSAVLMPWLVVELSPSPGGLVAVLPAGAVAGEGLPVGGEVAVTSVTSTGGCPCVRVGRGAGVSVLLPAVDEGLEAVVCEAGEVMEAEGTGLVLGAGLGVAPSAVTLGGWDVVTKGVPVVLLCCGLEVTAGEPMEEVPEVEGTGLVLAVPGAGLCVTSSPVPVSGSTPVAPAVENTGTMGRWGVVTKGVAVVLLCCGATVGEPMEEVPEVEGTGLVLVVPGAGLGVTFSAITLGGWDVVAKSVPVVLLCCGLEVTAGEPMEEVPEVEGLVLPVPGAGLCVTSPPVPVSGSTAVAPAVENTGTKGGWDVMTKGVPVVLLCCGLEVTAGEPMEEVPEVEGTGLVLVVLGAGLCVTFSAVTLGGWDVVAKSVPVVLLCCGATAGEPKEEVPEVEGTGLVLGVAGAGLLVVGSAVTPAPDSIPAVPAVEEGEENTSAGVGWDVVAKNISVMLLVLLCSGLGVTAGEALGEEEEDEEEEEEECLVVAELTGGEEVVPLSVPILGAVVLVPAVGSAGLIPSALPFLVVVVDVVTIIPPPSTIIIIVGSQVVPRRELFVWVLGSGTEAFELFAAGAGLVVLFVFLETFMWLPAVAVVLSPPSSAVTVPVRISEMWIMDCCPKMDPAEGLDVSLEPVSRAEVQIRIPQFLFLHLDNAPKPKQLFKSAYHVLYSKSLLSGKHGTSFATCLTGKAPIVHFPLSQWQVQEPKDSGPELEDKKKDKKKGIFIRRDEANVLVLRLKDIKLLSRLIQAPGGLSSPCLFQLISEKPFCNSGLNIMEGSVTAFLRGLQREIND</sequence>
<proteinExistence type="predicted"/>
<keyword evidence="4" id="KW-1185">Reference proteome</keyword>
<feature type="transmembrane region" description="Helical" evidence="1">
    <location>
        <begin position="571"/>
        <end position="598"/>
    </location>
</feature>
<feature type="chain" id="PRO_5035459348" evidence="2">
    <location>
        <begin position="22"/>
        <end position="794"/>
    </location>
</feature>
<keyword evidence="2" id="KW-0732">Signal</keyword>
<evidence type="ECO:0000313" key="3">
    <source>
        <dbReference type="EMBL" id="TRZ12665.1"/>
    </source>
</evidence>
<dbReference type="Proteomes" id="UP000796761">
    <property type="component" value="Unassembled WGS sequence"/>
</dbReference>
<name>A0A8K1LG29_9PASS</name>